<dbReference type="CDD" id="cd16279">
    <property type="entry name" value="metallo-hydrolase-like_MBL-fold"/>
    <property type="match status" value="1"/>
</dbReference>
<name>A0A2Z3HXB9_9CAUL</name>
<dbReference type="Proteomes" id="UP000247763">
    <property type="component" value="Chromosome"/>
</dbReference>
<dbReference type="InterPro" id="IPR001279">
    <property type="entry name" value="Metallo-B-lactamas"/>
</dbReference>
<dbReference type="InterPro" id="IPR036866">
    <property type="entry name" value="RibonucZ/Hydroxyglut_hydro"/>
</dbReference>
<dbReference type="EMBL" id="CP029479">
    <property type="protein sequence ID" value="AWM77469.1"/>
    <property type="molecule type" value="Genomic_DNA"/>
</dbReference>
<feature type="domain" description="Metallo-beta-lactamase" evidence="1">
    <location>
        <begin position="55"/>
        <end position="237"/>
    </location>
</feature>
<evidence type="ECO:0000313" key="2">
    <source>
        <dbReference type="EMBL" id="AWM77469.1"/>
    </source>
</evidence>
<dbReference type="SUPFAM" id="SSF56281">
    <property type="entry name" value="Metallo-hydrolase/oxidoreductase"/>
    <property type="match status" value="1"/>
</dbReference>
<dbReference type="Gene3D" id="3.60.15.10">
    <property type="entry name" value="Ribonuclease Z/Hydroxyacylglutathione hydrolase-like"/>
    <property type="match status" value="1"/>
</dbReference>
<accession>A0A2Z3HXB9</accession>
<dbReference type="AlphaFoldDB" id="A0A2Z3HXB9"/>
<dbReference type="KEGG" id="phb:HYN04_06640"/>
<dbReference type="OrthoDB" id="9781189at2"/>
<proteinExistence type="predicted"/>
<evidence type="ECO:0000313" key="3">
    <source>
        <dbReference type="Proteomes" id="UP000247763"/>
    </source>
</evidence>
<dbReference type="Pfam" id="PF12706">
    <property type="entry name" value="Lactamase_B_2"/>
    <property type="match status" value="1"/>
</dbReference>
<evidence type="ECO:0000259" key="1">
    <source>
        <dbReference type="Pfam" id="PF12706"/>
    </source>
</evidence>
<protein>
    <submittedName>
        <fullName evidence="2">Phosphoribosyl 1,2-cyclic phosphodiesterase</fullName>
    </submittedName>
</protein>
<dbReference type="RefSeq" id="WP_110450036.1">
    <property type="nucleotide sequence ID" value="NZ_CP029479.1"/>
</dbReference>
<gene>
    <name evidence="2" type="ORF">HYN04_06640</name>
</gene>
<reference evidence="3" key="1">
    <citation type="submission" date="2018-05" db="EMBL/GenBank/DDBJ databases">
        <title>Genome sequencing of Phenylobacterium sp. HYN0004.</title>
        <authorList>
            <person name="Yi H."/>
            <person name="Baek C."/>
        </authorList>
    </citation>
    <scope>NUCLEOTIDE SEQUENCE [LARGE SCALE GENOMIC DNA]</scope>
    <source>
        <strain evidence="3">HYN0004</strain>
    </source>
</reference>
<sequence length="270" mass="29381">MSGTLEFTILGCGSSGGVPRADGDWGECDPADPRNFRTRCSMLVRRVAPDPAQATTVLVDASPDLRWQTAQAGARRLDALLLTHDHADQTHGIDDIRAFFIRQRARIPCHMDGATYASMGRRFGYVFEGEGGYPGIADPVLIPPHGQAWAVDGPSGAIPVVTFDQDHGGLRSVGYRFGDVAYSSDVVGLPEDAFEALAGLDVWIVDALRWRPHPTHAHVDLALEWAARLKPRRTILTNMHIDLDFAALSARLPPGVEPAFDGLRFEHVLG</sequence>
<keyword evidence="3" id="KW-1185">Reference proteome</keyword>
<dbReference type="PANTHER" id="PTHR42663:SF6">
    <property type="entry name" value="HYDROLASE C777.06C-RELATED"/>
    <property type="match status" value="1"/>
</dbReference>
<dbReference type="PANTHER" id="PTHR42663">
    <property type="entry name" value="HYDROLASE C777.06C-RELATED-RELATED"/>
    <property type="match status" value="1"/>
</dbReference>
<organism evidence="2 3">
    <name type="scientific">Phenylobacterium parvum</name>
    <dbReference type="NCBI Taxonomy" id="2201350"/>
    <lineage>
        <taxon>Bacteria</taxon>
        <taxon>Pseudomonadati</taxon>
        <taxon>Pseudomonadota</taxon>
        <taxon>Alphaproteobacteria</taxon>
        <taxon>Caulobacterales</taxon>
        <taxon>Caulobacteraceae</taxon>
        <taxon>Phenylobacterium</taxon>
    </lineage>
</organism>